<evidence type="ECO:0000256" key="2">
    <source>
        <dbReference type="ARBA" id="ARBA00023002"/>
    </source>
</evidence>
<dbReference type="SUPFAM" id="SSF51905">
    <property type="entry name" value="FAD/NAD(P)-binding domain"/>
    <property type="match status" value="1"/>
</dbReference>
<comment type="caution">
    <text evidence="5">The sequence shown here is derived from an EMBL/GenBank/DDBJ whole genome shotgun (WGS) entry which is preliminary data.</text>
</comment>
<dbReference type="Gene3D" id="3.50.50.60">
    <property type="entry name" value="FAD/NAD(P)-binding domain"/>
    <property type="match status" value="2"/>
</dbReference>
<proteinExistence type="predicted"/>
<dbReference type="PRINTS" id="PR00469">
    <property type="entry name" value="PNDRDTASEII"/>
</dbReference>
<dbReference type="AlphaFoldDB" id="A0A496PIW5"/>
<keyword evidence="2" id="KW-0560">Oxidoreductase</keyword>
<keyword evidence="1" id="KW-0285">Flavoprotein</keyword>
<evidence type="ECO:0000256" key="1">
    <source>
        <dbReference type="ARBA" id="ARBA00022630"/>
    </source>
</evidence>
<feature type="domain" description="FAD/NAD(P)-binding" evidence="4">
    <location>
        <begin position="26"/>
        <end position="312"/>
    </location>
</feature>
<gene>
    <name evidence="5" type="ORF">DWQ67_07965</name>
</gene>
<name>A0A496PIW5_9MICC</name>
<evidence type="ECO:0000259" key="4">
    <source>
        <dbReference type="Pfam" id="PF07992"/>
    </source>
</evidence>
<evidence type="ECO:0000256" key="3">
    <source>
        <dbReference type="ARBA" id="ARBA00048132"/>
    </source>
</evidence>
<organism evidence="5 6">
    <name type="scientific">Galactobacter caseinivorans</name>
    <dbReference type="NCBI Taxonomy" id="2676123"/>
    <lineage>
        <taxon>Bacteria</taxon>
        <taxon>Bacillati</taxon>
        <taxon>Actinomycetota</taxon>
        <taxon>Actinomycetes</taxon>
        <taxon>Micrococcales</taxon>
        <taxon>Micrococcaceae</taxon>
        <taxon>Galactobacter</taxon>
    </lineage>
</organism>
<dbReference type="GO" id="GO:0004791">
    <property type="term" value="F:thioredoxin-disulfide reductase (NADPH) activity"/>
    <property type="evidence" value="ECO:0007669"/>
    <property type="project" value="UniProtKB-EC"/>
</dbReference>
<keyword evidence="6" id="KW-1185">Reference proteome</keyword>
<accession>A0A496PIW5</accession>
<dbReference type="PRINTS" id="PR00368">
    <property type="entry name" value="FADPNR"/>
</dbReference>
<protein>
    <submittedName>
        <fullName evidence="5">NAD(P)/FAD-dependent oxidoreductase</fullName>
    </submittedName>
</protein>
<evidence type="ECO:0000313" key="5">
    <source>
        <dbReference type="EMBL" id="RKW70407.1"/>
    </source>
</evidence>
<dbReference type="InterPro" id="IPR050097">
    <property type="entry name" value="Ferredoxin-NADP_redctase_2"/>
</dbReference>
<evidence type="ECO:0000313" key="6">
    <source>
        <dbReference type="Proteomes" id="UP000273119"/>
    </source>
</evidence>
<comment type="catalytic activity">
    <reaction evidence="3">
        <text>[thioredoxin]-dithiol + NADP(+) = [thioredoxin]-disulfide + NADPH + H(+)</text>
        <dbReference type="Rhea" id="RHEA:20345"/>
        <dbReference type="Rhea" id="RHEA-COMP:10698"/>
        <dbReference type="Rhea" id="RHEA-COMP:10700"/>
        <dbReference type="ChEBI" id="CHEBI:15378"/>
        <dbReference type="ChEBI" id="CHEBI:29950"/>
        <dbReference type="ChEBI" id="CHEBI:50058"/>
        <dbReference type="ChEBI" id="CHEBI:57783"/>
        <dbReference type="ChEBI" id="CHEBI:58349"/>
        <dbReference type="EC" id="1.8.1.9"/>
    </reaction>
</comment>
<dbReference type="Pfam" id="PF07992">
    <property type="entry name" value="Pyr_redox_2"/>
    <property type="match status" value="1"/>
</dbReference>
<sequence length="351" mass="35775">MNHSDVAPKHLDLTDFDPSVDPTEVDVLVIGGGAAGLNGALQLVRQRRSVLVLDAGQPRNAPAHEMHGYLGLDGLNPAELLARGRAEVAGYGGKIRRAVVTGARALTQDESAAPDGVGFEVTIESGARVRARRLLVTTGVVDALPQVPGLAQRWGRDVVHCPYCHGWEVRDQTIVVLGTGPAATHQSLLFSQLSRDVTLLLHSAEPDAQQQALLRAAGVRIVTGQAEELVVLDDALTGVRLAGGEVLPAQAVVAASHPEAQAGFLAELGLLTEDMGGGMATLVPSGMGGSSSVPGVWLAGNVTEPMAQVGASAAGGAMAGAQINAELVMADAQARLARVGEGAGVGAAVGA</sequence>
<dbReference type="PANTHER" id="PTHR48105">
    <property type="entry name" value="THIOREDOXIN REDUCTASE 1-RELATED-RELATED"/>
    <property type="match status" value="1"/>
</dbReference>
<dbReference type="Proteomes" id="UP000273119">
    <property type="component" value="Unassembled WGS sequence"/>
</dbReference>
<dbReference type="InterPro" id="IPR023753">
    <property type="entry name" value="FAD/NAD-binding_dom"/>
</dbReference>
<dbReference type="RefSeq" id="WP_121485060.1">
    <property type="nucleotide sequence ID" value="NZ_QQXL01000004.1"/>
</dbReference>
<dbReference type="InterPro" id="IPR036188">
    <property type="entry name" value="FAD/NAD-bd_sf"/>
</dbReference>
<dbReference type="EMBL" id="QQXL01000004">
    <property type="protein sequence ID" value="RKW70407.1"/>
    <property type="molecule type" value="Genomic_DNA"/>
</dbReference>
<reference evidence="5 6" key="1">
    <citation type="submission" date="2018-07" db="EMBL/GenBank/DDBJ databases">
        <title>Arthrobacter sp. nov., isolated from raw cow's milk with high bacterial count.</title>
        <authorList>
            <person name="Hahne J."/>
            <person name="Isele D."/>
            <person name="Lipski A."/>
        </authorList>
    </citation>
    <scope>NUCLEOTIDE SEQUENCE [LARGE SCALE GENOMIC DNA]</scope>
    <source>
        <strain evidence="5 6">JZ R-183</strain>
    </source>
</reference>